<dbReference type="GO" id="GO:0005524">
    <property type="term" value="F:ATP binding"/>
    <property type="evidence" value="ECO:0007669"/>
    <property type="project" value="UniProtKB-KW"/>
</dbReference>
<dbReference type="GO" id="GO:0017101">
    <property type="term" value="C:aminoacyl-tRNA synthetase multienzyme complex"/>
    <property type="evidence" value="ECO:0007669"/>
    <property type="project" value="TreeGrafter"/>
</dbReference>
<dbReference type="GO" id="GO:0005829">
    <property type="term" value="C:cytosol"/>
    <property type="evidence" value="ECO:0007669"/>
    <property type="project" value="TreeGrafter"/>
</dbReference>
<evidence type="ECO:0000256" key="7">
    <source>
        <dbReference type="ARBA" id="ARBA00022840"/>
    </source>
</evidence>
<accession>A8Q982</accession>
<dbReference type="SUPFAM" id="SSF50249">
    <property type="entry name" value="Nucleic acid-binding proteins"/>
    <property type="match status" value="1"/>
</dbReference>
<evidence type="ECO:0000259" key="12">
    <source>
        <dbReference type="PROSITE" id="PS50862"/>
    </source>
</evidence>
<dbReference type="PANTHER" id="PTHR43450:SF1">
    <property type="entry name" value="ASPARTATE--TRNA LIGASE, CYTOPLASMIC"/>
    <property type="match status" value="1"/>
</dbReference>
<dbReference type="EC" id="6.1.1.12" evidence="3"/>
<comment type="similarity">
    <text evidence="2">Belongs to the class-II aminoacyl-tRNA synthetase family. Type 2 subfamily.</text>
</comment>
<dbReference type="GO" id="GO:0004815">
    <property type="term" value="F:aspartate-tRNA ligase activity"/>
    <property type="evidence" value="ECO:0007669"/>
    <property type="project" value="UniProtKB-EC"/>
</dbReference>
<dbReference type="Pfam" id="PF00152">
    <property type="entry name" value="tRNA-synt_2"/>
    <property type="match status" value="1"/>
</dbReference>
<dbReference type="OMA" id="WVHEIRD"/>
<dbReference type="GeneID" id="5853703"/>
<evidence type="ECO:0000256" key="8">
    <source>
        <dbReference type="ARBA" id="ARBA00022917"/>
    </source>
</evidence>
<evidence type="ECO:0000313" key="13">
    <source>
        <dbReference type="EMBL" id="EDP42182.1"/>
    </source>
</evidence>
<evidence type="ECO:0000256" key="4">
    <source>
        <dbReference type="ARBA" id="ARBA00022490"/>
    </source>
</evidence>
<dbReference type="NCBIfam" id="NF003483">
    <property type="entry name" value="PRK05159.1"/>
    <property type="match status" value="1"/>
</dbReference>
<dbReference type="RefSeq" id="XP_001729396.1">
    <property type="nucleotide sequence ID" value="XM_001729344.1"/>
</dbReference>
<dbReference type="InterPro" id="IPR006195">
    <property type="entry name" value="aa-tRNA-synth_II"/>
</dbReference>
<evidence type="ECO:0000313" key="14">
    <source>
        <dbReference type="Proteomes" id="UP000008837"/>
    </source>
</evidence>
<dbReference type="PROSITE" id="PS50862">
    <property type="entry name" value="AA_TRNA_LIGASE_II"/>
    <property type="match status" value="1"/>
</dbReference>
<dbReference type="STRING" id="425265.A8Q982"/>
<evidence type="ECO:0000256" key="10">
    <source>
        <dbReference type="ARBA" id="ARBA00047904"/>
    </source>
</evidence>
<evidence type="ECO:0000256" key="2">
    <source>
        <dbReference type="ARBA" id="ARBA00005312"/>
    </source>
</evidence>
<dbReference type="InterPro" id="IPR004364">
    <property type="entry name" value="Aa-tRNA-synt_II"/>
</dbReference>
<keyword evidence="7" id="KW-0067">ATP-binding</keyword>
<keyword evidence="9" id="KW-0030">Aminoacyl-tRNA synthetase</keyword>
<evidence type="ECO:0000256" key="9">
    <source>
        <dbReference type="ARBA" id="ARBA00023146"/>
    </source>
</evidence>
<feature type="compositionally biased region" description="Low complexity" evidence="11">
    <location>
        <begin position="23"/>
        <end position="36"/>
    </location>
</feature>
<keyword evidence="14" id="KW-1185">Reference proteome</keyword>
<dbReference type="CDD" id="cd00776">
    <property type="entry name" value="AsxRS_core"/>
    <property type="match status" value="1"/>
</dbReference>
<comment type="catalytic activity">
    <reaction evidence="10">
        <text>tRNA(Asp) + L-aspartate + ATP = L-aspartyl-tRNA(Asp) + AMP + diphosphate</text>
        <dbReference type="Rhea" id="RHEA:19649"/>
        <dbReference type="Rhea" id="RHEA-COMP:9660"/>
        <dbReference type="Rhea" id="RHEA-COMP:9678"/>
        <dbReference type="ChEBI" id="CHEBI:29991"/>
        <dbReference type="ChEBI" id="CHEBI:30616"/>
        <dbReference type="ChEBI" id="CHEBI:33019"/>
        <dbReference type="ChEBI" id="CHEBI:78442"/>
        <dbReference type="ChEBI" id="CHEBI:78516"/>
        <dbReference type="ChEBI" id="CHEBI:456215"/>
        <dbReference type="EC" id="6.1.1.12"/>
    </reaction>
</comment>
<comment type="subcellular location">
    <subcellularLocation>
        <location evidence="1">Cytoplasm</location>
    </subcellularLocation>
</comment>
<dbReference type="VEuPathDB" id="FungiDB:MGL_3431"/>
<dbReference type="OrthoDB" id="372395at2759"/>
<keyword evidence="5" id="KW-0436">Ligase</keyword>
<dbReference type="GO" id="GO:0006422">
    <property type="term" value="P:aspartyl-tRNA aminoacylation"/>
    <property type="evidence" value="ECO:0007669"/>
    <property type="project" value="InterPro"/>
</dbReference>
<dbReference type="FunFam" id="3.30.930.10:FF:000013">
    <property type="entry name" value="Aspartate--tRNA ligase, cytoplasmic"/>
    <property type="match status" value="1"/>
</dbReference>
<evidence type="ECO:0000256" key="5">
    <source>
        <dbReference type="ARBA" id="ARBA00022598"/>
    </source>
</evidence>
<name>A8Q982_MALGO</name>
<feature type="region of interest" description="Disordered" evidence="11">
    <location>
        <begin position="1"/>
        <end position="69"/>
    </location>
</feature>
<dbReference type="KEGG" id="mgl:MGL_3431"/>
<dbReference type="FunCoup" id="A8Q982">
    <property type="interactions" value="555"/>
</dbReference>
<evidence type="ECO:0000256" key="6">
    <source>
        <dbReference type="ARBA" id="ARBA00022741"/>
    </source>
</evidence>
<feature type="domain" description="Aminoacyl-transfer RNA synthetases class-II family profile" evidence="12">
    <location>
        <begin position="270"/>
        <end position="567"/>
    </location>
</feature>
<keyword evidence="6" id="KW-0547">Nucleotide-binding</keyword>
<comment type="caution">
    <text evidence="13">The sequence shown here is derived from an EMBL/GenBank/DDBJ whole genome shotgun (WGS) entry which is preliminary data.</text>
</comment>
<sequence length="575" mass="64631">MASEETKQVNVPGDVAPAVPGNASVQQASASEASTQGKEELNPDGTPLSDKQRRKRAEKAEKERVKAEKAARLAAEQEARQAAEVDYAADNYGVLPMNQSQEKTNEQLMAIEDIHPDKDGQPITMLARLQTSRSPSAKLVFLTFRQTMHCVQATLAVTPEKVSRQMTKWAASITPESIVRVEGTITKVPKPVESPSVTVKEAEIKISRIFVAVPVTWEGQIPFYVDDATRSDAEIEASQDTPRPLPPIALDTRLDNRVLDLRTTTNQAIFRLNHGICRLFREFLENNGFIEIHTPKLQGAATESGASVFKVDYFKGNAFLAQSPQLAKQMAIAADFGRVYEIGPVFRAEDSNTNRHMTEFTGLDLEMAFQEHYHEVVDLLNQLFMYIFSELPKRYSAEIATVRRQYPADDFLVPEAPVRLDFREAIQMLRDAGYEVNDLDDLSTETERALGKIVRDKYKTDFYAVDKFPLDIRPFYTMPDANDKRYSNSYDFFMRGQEILSGAQRVHDAKFLEERLAQAQIPVSAMKHYVDAFRLGAPPHAGGGIGLERVLMLYLGLGNIRRVSLFPRDPKRLEP</sequence>
<dbReference type="NCBIfam" id="TIGR00458">
    <property type="entry name" value="aspS_nondisc"/>
    <property type="match status" value="1"/>
</dbReference>
<dbReference type="Gene3D" id="2.40.50.140">
    <property type="entry name" value="Nucleic acid-binding proteins"/>
    <property type="match status" value="1"/>
</dbReference>
<dbReference type="Gene3D" id="3.30.930.10">
    <property type="entry name" value="Bira Bifunctional Protein, Domain 2"/>
    <property type="match status" value="1"/>
</dbReference>
<dbReference type="InterPro" id="IPR004523">
    <property type="entry name" value="Asp-tRNA_synthase_2"/>
</dbReference>
<organism evidence="13 14">
    <name type="scientific">Malassezia globosa (strain ATCC MYA-4612 / CBS 7966)</name>
    <name type="common">Dandruff-associated fungus</name>
    <dbReference type="NCBI Taxonomy" id="425265"/>
    <lineage>
        <taxon>Eukaryota</taxon>
        <taxon>Fungi</taxon>
        <taxon>Dikarya</taxon>
        <taxon>Basidiomycota</taxon>
        <taxon>Ustilaginomycotina</taxon>
        <taxon>Malasseziomycetes</taxon>
        <taxon>Malasseziales</taxon>
        <taxon>Malasseziaceae</taxon>
        <taxon>Malassezia</taxon>
    </lineage>
</organism>
<dbReference type="EMBL" id="AAYY01000013">
    <property type="protein sequence ID" value="EDP42182.1"/>
    <property type="molecule type" value="Genomic_DNA"/>
</dbReference>
<reference evidence="13 14" key="1">
    <citation type="journal article" date="2007" name="Proc. Natl. Acad. Sci. U.S.A.">
        <title>Dandruff-associated Malassezia genomes reveal convergent and divergent virulence traits shared with plant and human fungal pathogens.</title>
        <authorList>
            <person name="Xu J."/>
            <person name="Saunders C.W."/>
            <person name="Hu P."/>
            <person name="Grant R.A."/>
            <person name="Boekhout T."/>
            <person name="Kuramae E.E."/>
            <person name="Kronstad J.W."/>
            <person name="Deangelis Y.M."/>
            <person name="Reeder N.L."/>
            <person name="Johnstone K.R."/>
            <person name="Leland M."/>
            <person name="Fieno A.M."/>
            <person name="Begley W.M."/>
            <person name="Sun Y."/>
            <person name="Lacey M.P."/>
            <person name="Chaudhary T."/>
            <person name="Keough T."/>
            <person name="Chu L."/>
            <person name="Sears R."/>
            <person name="Yuan B."/>
            <person name="Dawson T.L.Jr."/>
        </authorList>
    </citation>
    <scope>NUCLEOTIDE SEQUENCE [LARGE SCALE GENOMIC DNA]</scope>
    <source>
        <strain evidence="14">ATCC MYA-4612 / CBS 7966</strain>
    </source>
</reference>
<evidence type="ECO:0000256" key="1">
    <source>
        <dbReference type="ARBA" id="ARBA00004496"/>
    </source>
</evidence>
<keyword evidence="4" id="KW-0963">Cytoplasm</keyword>
<dbReference type="PANTHER" id="PTHR43450">
    <property type="entry name" value="ASPARTYL-TRNA SYNTHETASE"/>
    <property type="match status" value="1"/>
</dbReference>
<protein>
    <recommendedName>
        <fullName evidence="3">aspartate--tRNA ligase</fullName>
        <ecNumber evidence="3">6.1.1.12</ecNumber>
    </recommendedName>
</protein>
<dbReference type="InterPro" id="IPR045864">
    <property type="entry name" value="aa-tRNA-synth_II/BPL/LPL"/>
</dbReference>
<evidence type="ECO:0000256" key="11">
    <source>
        <dbReference type="SAM" id="MobiDB-lite"/>
    </source>
</evidence>
<gene>
    <name evidence="13" type="ORF">MGL_3431</name>
</gene>
<dbReference type="PRINTS" id="PR01042">
    <property type="entry name" value="TRNASYNTHASP"/>
</dbReference>
<dbReference type="GO" id="GO:0003723">
    <property type="term" value="F:RNA binding"/>
    <property type="evidence" value="ECO:0007669"/>
    <property type="project" value="TreeGrafter"/>
</dbReference>
<evidence type="ECO:0000256" key="3">
    <source>
        <dbReference type="ARBA" id="ARBA00012841"/>
    </source>
</evidence>
<dbReference type="HAMAP" id="MF_02075">
    <property type="entry name" value="Asp_tRNA_synth_type2"/>
    <property type="match status" value="1"/>
</dbReference>
<dbReference type="CDD" id="cd04320">
    <property type="entry name" value="AspRS_cyto_N"/>
    <property type="match status" value="1"/>
</dbReference>
<dbReference type="InterPro" id="IPR002312">
    <property type="entry name" value="Asp/Asn-tRNA-synth_IIb"/>
</dbReference>
<dbReference type="SUPFAM" id="SSF55681">
    <property type="entry name" value="Class II aaRS and biotin synthetases"/>
    <property type="match status" value="1"/>
</dbReference>
<dbReference type="InterPro" id="IPR012340">
    <property type="entry name" value="NA-bd_OB-fold"/>
</dbReference>
<feature type="compositionally biased region" description="Basic and acidic residues" evidence="11">
    <location>
        <begin position="58"/>
        <end position="69"/>
    </location>
</feature>
<dbReference type="InParanoid" id="A8Q982"/>
<dbReference type="Proteomes" id="UP000008837">
    <property type="component" value="Unassembled WGS sequence"/>
</dbReference>
<proteinExistence type="inferred from homology"/>
<keyword evidence="8" id="KW-0648">Protein biosynthesis</keyword>
<dbReference type="AlphaFoldDB" id="A8Q982"/>